<protein>
    <submittedName>
        <fullName evidence="1">NAD(P)-binding domain-containing protein</fullName>
    </submittedName>
</protein>
<dbReference type="PRINTS" id="PR00469">
    <property type="entry name" value="PNDRDTASEII"/>
</dbReference>
<dbReference type="Pfam" id="PF13738">
    <property type="entry name" value="Pyr_redox_3"/>
    <property type="match status" value="1"/>
</dbReference>
<dbReference type="PRINTS" id="PR00368">
    <property type="entry name" value="FADPNR"/>
</dbReference>
<dbReference type="PANTHER" id="PTHR38663:SF1">
    <property type="entry name" value="L-ORNITHINE N(5)-MONOOXYGENASE"/>
    <property type="match status" value="1"/>
</dbReference>
<evidence type="ECO:0000313" key="2">
    <source>
        <dbReference type="Proteomes" id="UP001596091"/>
    </source>
</evidence>
<dbReference type="Proteomes" id="UP001596091">
    <property type="component" value="Unassembled WGS sequence"/>
</dbReference>
<reference evidence="2" key="1">
    <citation type="journal article" date="2019" name="Int. J. Syst. Evol. Microbiol.">
        <title>The Global Catalogue of Microorganisms (GCM) 10K type strain sequencing project: providing services to taxonomists for standard genome sequencing and annotation.</title>
        <authorList>
            <consortium name="The Broad Institute Genomics Platform"/>
            <consortium name="The Broad Institute Genome Sequencing Center for Infectious Disease"/>
            <person name="Wu L."/>
            <person name="Ma J."/>
        </authorList>
    </citation>
    <scope>NUCLEOTIDE SEQUENCE [LARGE SCALE GENOMIC DNA]</scope>
    <source>
        <strain evidence="2">JCM 4087</strain>
    </source>
</reference>
<dbReference type="Gene3D" id="3.50.50.60">
    <property type="entry name" value="FAD/NAD(P)-binding domain"/>
    <property type="match status" value="1"/>
</dbReference>
<name>A0ABW1E910_9BACT</name>
<dbReference type="InterPro" id="IPR036188">
    <property type="entry name" value="FAD/NAD-bd_sf"/>
</dbReference>
<accession>A0ABW1E910</accession>
<sequence length="421" mass="45951">MVSVAIIGSGPYGLSLAAHLNPLDVSYRIFGPCMEAWEKHMPPGMFLKSDGFASDLYAPGKGYRLSQYCAEYGIPYAPVGMPVKRATFVDYGKEFQRRLVPRLEETMIVRLSEVPGGFELETAEGERVQARRVVLAVGITHFPYLPKVLEGRPRELVSHTFDHGPMDAFAGKRVLVIGAGASSVNAAVALREAGAMPELIARTNRINFHTKSDDVRSLIERLRRPRSVIGTGWRSKAAVELPLVFHALPQDLRHRVVALHLGPAPGWFSRDGFEGHVPAHLECHLQEVTETGSTEAGSKVKVRYTGPDGKPGEMLVDHVMAGTGFKPLLSALKFLDEKLAAKIRTAEETPVLNTYFESSVEGLYMTGLASANNFGPMCRFACGAKFTSKRISKSLQKKLRAASPALVEHAEAAASASLQRD</sequence>
<dbReference type="SUPFAM" id="SSF51905">
    <property type="entry name" value="FAD/NAD(P)-binding domain"/>
    <property type="match status" value="1"/>
</dbReference>
<dbReference type="RefSeq" id="WP_263335063.1">
    <property type="nucleotide sequence ID" value="NZ_JAGSYH010000002.1"/>
</dbReference>
<evidence type="ECO:0000313" key="1">
    <source>
        <dbReference type="EMBL" id="MFC5860809.1"/>
    </source>
</evidence>
<comment type="caution">
    <text evidence="1">The sequence shown here is derived from an EMBL/GenBank/DDBJ whole genome shotgun (WGS) entry which is preliminary data.</text>
</comment>
<keyword evidence="2" id="KW-1185">Reference proteome</keyword>
<proteinExistence type="predicted"/>
<dbReference type="EMBL" id="JBHSPH010000001">
    <property type="protein sequence ID" value="MFC5860809.1"/>
    <property type="molecule type" value="Genomic_DNA"/>
</dbReference>
<dbReference type="PANTHER" id="PTHR38663">
    <property type="match status" value="1"/>
</dbReference>
<gene>
    <name evidence="1" type="ORF">ACFPT7_00725</name>
</gene>
<organism evidence="1 2">
    <name type="scientific">Acidicapsa dinghuensis</name>
    <dbReference type="NCBI Taxonomy" id="2218256"/>
    <lineage>
        <taxon>Bacteria</taxon>
        <taxon>Pseudomonadati</taxon>
        <taxon>Acidobacteriota</taxon>
        <taxon>Terriglobia</taxon>
        <taxon>Terriglobales</taxon>
        <taxon>Acidobacteriaceae</taxon>
        <taxon>Acidicapsa</taxon>
    </lineage>
</organism>